<accession>A0AAJ5WV55</accession>
<dbReference type="Pfam" id="PF12697">
    <property type="entry name" value="Abhydrolase_6"/>
    <property type="match status" value="1"/>
</dbReference>
<dbReference type="AlphaFoldDB" id="A0AAJ5WV55"/>
<dbReference type="Gene3D" id="3.40.50.1820">
    <property type="entry name" value="alpha/beta hydrolase"/>
    <property type="match status" value="1"/>
</dbReference>
<reference evidence="2" key="1">
    <citation type="submission" date="2023-03" db="EMBL/GenBank/DDBJ databases">
        <title>Andean soil-derived lignocellulolytic bacterial consortium as a source of novel taxa and putative plastic-active enzymes.</title>
        <authorList>
            <person name="Diaz-Garcia L."/>
            <person name="Chuvochina M."/>
            <person name="Feuerriegel G."/>
            <person name="Bunk B."/>
            <person name="Sproer C."/>
            <person name="Streit W.R."/>
            <person name="Rodriguez L.M."/>
            <person name="Overmann J."/>
            <person name="Jimenez D.J."/>
        </authorList>
    </citation>
    <scope>NUCLEOTIDE SEQUENCE</scope>
    <source>
        <strain evidence="2">MAG 7</strain>
    </source>
</reference>
<sequence length="259" mass="28856">MSTINANTIVFLTGAYVSHACWDNWKTYFSNKGYSTLAPPWPGKNADTATLRSRHPDPQLAAVTLPDIINHYTAIIKGLPEKPILIGHSFGGLLAQLLLNKDLGAAAVVMHSVPPMGVIPIEINFLRSNGASLGFFTDINKTFLMPFKTWQFAFTNGLPLNEQRSSYDQLTIPESKRAIRGPLSKAGKVDFAKPHNPLLMLAGKQDQCIPATLNQRNFKRYKDPNSVREFIVKDRSHHVLGLPTWSADADFIHQWLKSH</sequence>
<proteinExistence type="predicted"/>
<dbReference type="InterPro" id="IPR029058">
    <property type="entry name" value="AB_hydrolase_fold"/>
</dbReference>
<dbReference type="PANTHER" id="PTHR42886">
    <property type="entry name" value="RE40534P-RELATED"/>
    <property type="match status" value="1"/>
</dbReference>
<dbReference type="PRINTS" id="PR00111">
    <property type="entry name" value="ABHYDROLASE"/>
</dbReference>
<gene>
    <name evidence="2" type="ORF">P0Y53_06765</name>
</gene>
<evidence type="ECO:0000259" key="1">
    <source>
        <dbReference type="Pfam" id="PF12697"/>
    </source>
</evidence>
<dbReference type="Proteomes" id="UP001220610">
    <property type="component" value="Chromosome"/>
</dbReference>
<protein>
    <submittedName>
        <fullName evidence="2">Alpha/beta hydrolase</fullName>
    </submittedName>
</protein>
<dbReference type="PANTHER" id="PTHR42886:SF29">
    <property type="entry name" value="PUMMELIG, ISOFORM A"/>
    <property type="match status" value="1"/>
</dbReference>
<dbReference type="EMBL" id="CP119311">
    <property type="protein sequence ID" value="WEK37197.1"/>
    <property type="molecule type" value="Genomic_DNA"/>
</dbReference>
<organism evidence="2 3">
    <name type="scientific">Candidatus Pseudobacter hemicellulosilyticus</name>
    <dbReference type="NCBI Taxonomy" id="3121375"/>
    <lineage>
        <taxon>Bacteria</taxon>
        <taxon>Pseudomonadati</taxon>
        <taxon>Bacteroidota</taxon>
        <taxon>Chitinophagia</taxon>
        <taxon>Chitinophagales</taxon>
        <taxon>Chitinophagaceae</taxon>
        <taxon>Pseudobacter</taxon>
    </lineage>
</organism>
<keyword evidence="2" id="KW-0378">Hydrolase</keyword>
<dbReference type="InterPro" id="IPR000073">
    <property type="entry name" value="AB_hydrolase_1"/>
</dbReference>
<dbReference type="GO" id="GO:0016787">
    <property type="term" value="F:hydrolase activity"/>
    <property type="evidence" value="ECO:0007669"/>
    <property type="project" value="UniProtKB-KW"/>
</dbReference>
<name>A0AAJ5WV55_9BACT</name>
<evidence type="ECO:0000313" key="2">
    <source>
        <dbReference type="EMBL" id="WEK37197.1"/>
    </source>
</evidence>
<dbReference type="SUPFAM" id="SSF53474">
    <property type="entry name" value="alpha/beta-Hydrolases"/>
    <property type="match status" value="1"/>
</dbReference>
<feature type="domain" description="AB hydrolase-1" evidence="1">
    <location>
        <begin position="9"/>
        <end position="240"/>
    </location>
</feature>
<evidence type="ECO:0000313" key="3">
    <source>
        <dbReference type="Proteomes" id="UP001220610"/>
    </source>
</evidence>